<feature type="transmembrane region" description="Helical" evidence="7">
    <location>
        <begin position="171"/>
        <end position="187"/>
    </location>
</feature>
<proteinExistence type="predicted"/>
<evidence type="ECO:0000256" key="7">
    <source>
        <dbReference type="SAM" id="Phobius"/>
    </source>
</evidence>
<dbReference type="EMBL" id="CP012700">
    <property type="protein sequence ID" value="ALH82271.1"/>
    <property type="molecule type" value="Genomic_DNA"/>
</dbReference>
<dbReference type="InterPro" id="IPR022837">
    <property type="entry name" value="MsrQ-like"/>
</dbReference>
<feature type="transmembrane region" description="Helical" evidence="7">
    <location>
        <begin position="148"/>
        <end position="165"/>
    </location>
</feature>
<name>A0A0N9V0Q2_SPHMC</name>
<feature type="transmembrane region" description="Helical" evidence="7">
    <location>
        <begin position="79"/>
        <end position="96"/>
    </location>
</feature>
<evidence type="ECO:0000256" key="4">
    <source>
        <dbReference type="ARBA" id="ARBA00022989"/>
    </source>
</evidence>
<dbReference type="PANTHER" id="PTHR36964:SF1">
    <property type="entry name" value="PROTEIN-METHIONINE-SULFOXIDE REDUCTASE HEME-BINDING SUBUNIT MSRQ"/>
    <property type="match status" value="1"/>
</dbReference>
<evidence type="ECO:0000313" key="10">
    <source>
        <dbReference type="Proteomes" id="UP000058074"/>
    </source>
</evidence>
<keyword evidence="3 7" id="KW-0812">Transmembrane</keyword>
<evidence type="ECO:0000259" key="8">
    <source>
        <dbReference type="Pfam" id="PF01794"/>
    </source>
</evidence>
<dbReference type="Pfam" id="PF01794">
    <property type="entry name" value="Ferric_reduct"/>
    <property type="match status" value="1"/>
</dbReference>
<dbReference type="PATRIC" id="fig|33050.5.peg.3842"/>
<evidence type="ECO:0000313" key="9">
    <source>
        <dbReference type="EMBL" id="ALH82271.1"/>
    </source>
</evidence>
<keyword evidence="4 7" id="KW-1133">Transmembrane helix</keyword>
<feature type="domain" description="Ferric oxidoreductase" evidence="8">
    <location>
        <begin position="42"/>
        <end position="156"/>
    </location>
</feature>
<sequence>MKTVAHSRPLLWLILAVPGLWMLGRWAVTPELYGYGHIIGDTGEWAVWLLMLTLAVTPIRLMFRRQNWAQWLMRRRRDLGVASFAYAASHTIIYLIRKGSLDILLTELSTPYILIGWFALALFVPLAATSNDFATRALKRSWKRLHRLVYPAAILVFLHWVLLAFDPTTAFIHIAILTVIELVRVGLQWRQRVT</sequence>
<gene>
    <name evidence="9" type="ORF">AN936_18515</name>
</gene>
<keyword evidence="5" id="KW-0408">Iron</keyword>
<dbReference type="InterPro" id="IPR013130">
    <property type="entry name" value="Fe3_Rdtase_TM_dom"/>
</dbReference>
<protein>
    <submittedName>
        <fullName evidence="9">Sulfite oxidase subunit YedZ</fullName>
    </submittedName>
</protein>
<evidence type="ECO:0000256" key="5">
    <source>
        <dbReference type="ARBA" id="ARBA00023004"/>
    </source>
</evidence>
<dbReference type="KEGG" id="smag:AN936_18515"/>
<organism evidence="9 10">
    <name type="scientific">Sphingopyxis macrogoltabida</name>
    <name type="common">Sphingomonas macrogoltabidus</name>
    <dbReference type="NCBI Taxonomy" id="33050"/>
    <lineage>
        <taxon>Bacteria</taxon>
        <taxon>Pseudomonadati</taxon>
        <taxon>Pseudomonadota</taxon>
        <taxon>Alphaproteobacteria</taxon>
        <taxon>Sphingomonadales</taxon>
        <taxon>Sphingomonadaceae</taxon>
        <taxon>Sphingopyxis</taxon>
    </lineage>
</organism>
<dbReference type="GO" id="GO:0010181">
    <property type="term" value="F:FMN binding"/>
    <property type="evidence" value="ECO:0007669"/>
    <property type="project" value="TreeGrafter"/>
</dbReference>
<reference evidence="9 10" key="1">
    <citation type="journal article" date="2015" name="Genome Announc.">
        <title>Complete Genome Sequence of Polypropylene Glycol- and Polyethylene Glycol-Degrading Sphingopyxis macrogoltabida Strain EY-1.</title>
        <authorList>
            <person name="Ohtsubo Y."/>
            <person name="Nagata Y."/>
            <person name="Numata M."/>
            <person name="Tsuchikane K."/>
            <person name="Hosoyama A."/>
            <person name="Yamazoe A."/>
            <person name="Tsuda M."/>
            <person name="Fujita N."/>
            <person name="Kawai F."/>
        </authorList>
    </citation>
    <scope>NUCLEOTIDE SEQUENCE [LARGE SCALE GENOMIC DNA]</scope>
    <source>
        <strain evidence="9 10">EY-1</strain>
    </source>
</reference>
<evidence type="ECO:0000256" key="3">
    <source>
        <dbReference type="ARBA" id="ARBA00022692"/>
    </source>
</evidence>
<evidence type="ECO:0000256" key="6">
    <source>
        <dbReference type="ARBA" id="ARBA00023136"/>
    </source>
</evidence>
<dbReference type="AlphaFoldDB" id="A0A0N9V0Q2"/>
<evidence type="ECO:0000256" key="1">
    <source>
        <dbReference type="ARBA" id="ARBA00004141"/>
    </source>
</evidence>
<evidence type="ECO:0000256" key="2">
    <source>
        <dbReference type="ARBA" id="ARBA00022448"/>
    </source>
</evidence>
<keyword evidence="2" id="KW-0813">Transport</keyword>
<keyword evidence="6 7" id="KW-0472">Membrane</keyword>
<comment type="subcellular location">
    <subcellularLocation>
        <location evidence="1">Membrane</location>
        <topology evidence="1">Multi-pass membrane protein</topology>
    </subcellularLocation>
</comment>
<feature type="transmembrane region" description="Helical" evidence="7">
    <location>
        <begin position="46"/>
        <end position="63"/>
    </location>
</feature>
<dbReference type="GO" id="GO:0005886">
    <property type="term" value="C:plasma membrane"/>
    <property type="evidence" value="ECO:0007669"/>
    <property type="project" value="TreeGrafter"/>
</dbReference>
<feature type="transmembrane region" description="Helical" evidence="7">
    <location>
        <begin position="108"/>
        <end position="128"/>
    </location>
</feature>
<dbReference type="GO" id="GO:0016679">
    <property type="term" value="F:oxidoreductase activity, acting on diphenols and related substances as donors"/>
    <property type="evidence" value="ECO:0007669"/>
    <property type="project" value="TreeGrafter"/>
</dbReference>
<accession>A0A0N9V0Q2</accession>
<dbReference type="RefSeq" id="WP_234715630.1">
    <property type="nucleotide sequence ID" value="NZ_CP012700.1"/>
</dbReference>
<dbReference type="GO" id="GO:0020037">
    <property type="term" value="F:heme binding"/>
    <property type="evidence" value="ECO:0007669"/>
    <property type="project" value="TreeGrafter"/>
</dbReference>
<dbReference type="PANTHER" id="PTHR36964">
    <property type="entry name" value="PROTEIN-METHIONINE-SULFOXIDE REDUCTASE HEME-BINDING SUBUNIT MSRQ"/>
    <property type="match status" value="1"/>
</dbReference>
<dbReference type="Proteomes" id="UP000058074">
    <property type="component" value="Chromosome"/>
</dbReference>